<dbReference type="RefSeq" id="WP_137343226.1">
    <property type="nucleotide sequence ID" value="NZ_BSQH01000008.1"/>
</dbReference>
<name>A0A4U6CU32_9BACT</name>
<evidence type="ECO:0000313" key="1">
    <source>
        <dbReference type="EMBL" id="TKT88112.1"/>
    </source>
</evidence>
<dbReference type="Proteomes" id="UP000304900">
    <property type="component" value="Unassembled WGS sequence"/>
</dbReference>
<dbReference type="EMBL" id="SZVO01000016">
    <property type="protein sequence ID" value="TKT88112.1"/>
    <property type="molecule type" value="Genomic_DNA"/>
</dbReference>
<gene>
    <name evidence="1" type="ORF">FDK13_27445</name>
</gene>
<proteinExistence type="predicted"/>
<reference evidence="1 2" key="1">
    <citation type="submission" date="2019-05" db="EMBL/GenBank/DDBJ databases">
        <title>Dyadobacter AR-3-8 sp. nov., isolated from arctic soil.</title>
        <authorList>
            <person name="Chaudhary D.K."/>
        </authorList>
    </citation>
    <scope>NUCLEOTIDE SEQUENCE [LARGE SCALE GENOMIC DNA]</scope>
    <source>
        <strain evidence="1 2">AR-3-8</strain>
    </source>
</reference>
<protein>
    <submittedName>
        <fullName evidence="1">Uncharacterized protein</fullName>
    </submittedName>
</protein>
<sequence length="163" mass="19282">MKVTSYITLLILSFFICRCNFKSEPDHYPSDFTFRIDGWSDDYDSETQIYKRGYSNGDSSAKVSLTEKELQSIFEDFEEFEFFTFPKEFECEKFGMFQEPNSTTVISVTYNKKFKRSRNTSLCEFKTQRTNSGNFDRLARKIWQILDSKNEVKKMAKTDIVLL</sequence>
<comment type="caution">
    <text evidence="1">The sequence shown here is derived from an EMBL/GenBank/DDBJ whole genome shotgun (WGS) entry which is preliminary data.</text>
</comment>
<organism evidence="1 2">
    <name type="scientific">Dyadobacter frigoris</name>
    <dbReference type="NCBI Taxonomy" id="2576211"/>
    <lineage>
        <taxon>Bacteria</taxon>
        <taxon>Pseudomonadati</taxon>
        <taxon>Bacteroidota</taxon>
        <taxon>Cytophagia</taxon>
        <taxon>Cytophagales</taxon>
        <taxon>Spirosomataceae</taxon>
        <taxon>Dyadobacter</taxon>
    </lineage>
</organism>
<dbReference type="AlphaFoldDB" id="A0A4U6CU32"/>
<keyword evidence="2" id="KW-1185">Reference proteome</keyword>
<evidence type="ECO:0000313" key="2">
    <source>
        <dbReference type="Proteomes" id="UP000304900"/>
    </source>
</evidence>
<accession>A0A4U6CU32</accession>